<dbReference type="Proteomes" id="UP000828048">
    <property type="component" value="Chromosome 6"/>
</dbReference>
<organism evidence="1 2">
    <name type="scientific">Vaccinium darrowii</name>
    <dbReference type="NCBI Taxonomy" id="229202"/>
    <lineage>
        <taxon>Eukaryota</taxon>
        <taxon>Viridiplantae</taxon>
        <taxon>Streptophyta</taxon>
        <taxon>Embryophyta</taxon>
        <taxon>Tracheophyta</taxon>
        <taxon>Spermatophyta</taxon>
        <taxon>Magnoliopsida</taxon>
        <taxon>eudicotyledons</taxon>
        <taxon>Gunneridae</taxon>
        <taxon>Pentapetalae</taxon>
        <taxon>asterids</taxon>
        <taxon>Ericales</taxon>
        <taxon>Ericaceae</taxon>
        <taxon>Vaccinioideae</taxon>
        <taxon>Vaccinieae</taxon>
        <taxon>Vaccinium</taxon>
    </lineage>
</organism>
<reference evidence="1 2" key="1">
    <citation type="journal article" date="2021" name="Hortic Res">
        <title>High-quality reference genome and annotation aids understanding of berry development for evergreen blueberry (Vaccinium darrowii).</title>
        <authorList>
            <person name="Yu J."/>
            <person name="Hulse-Kemp A.M."/>
            <person name="Babiker E."/>
            <person name="Staton M."/>
        </authorList>
    </citation>
    <scope>NUCLEOTIDE SEQUENCE [LARGE SCALE GENOMIC DNA]</scope>
    <source>
        <strain evidence="2">cv. NJ 8807/NJ 8810</strain>
        <tissue evidence="1">Young leaf</tissue>
    </source>
</reference>
<evidence type="ECO:0000313" key="1">
    <source>
        <dbReference type="EMBL" id="KAH7838072.1"/>
    </source>
</evidence>
<gene>
    <name evidence="1" type="ORF">Vadar_021669</name>
</gene>
<name>A0ACB7XBH3_9ERIC</name>
<comment type="caution">
    <text evidence="1">The sequence shown here is derived from an EMBL/GenBank/DDBJ whole genome shotgun (WGS) entry which is preliminary data.</text>
</comment>
<dbReference type="EMBL" id="CM037156">
    <property type="protein sequence ID" value="KAH7838072.1"/>
    <property type="molecule type" value="Genomic_DNA"/>
</dbReference>
<sequence>MAASDGFAVAVYYQLPRRVGRKRLNIDLKKISKINLRRLTSILSLSEAMNMAKTTLHRHLKEGKIRPHKNALKPYLSEDNKKTQLQFCLSMLEPCSLGSQPNFKNMYNYVHIDEKSFYLSKESERYYLLPEENEPLRTCKSKQFITKVMFLVAVA</sequence>
<accession>A0ACB7XBH3</accession>
<proteinExistence type="predicted"/>
<keyword evidence="2" id="KW-1185">Reference proteome</keyword>
<evidence type="ECO:0000313" key="2">
    <source>
        <dbReference type="Proteomes" id="UP000828048"/>
    </source>
</evidence>
<protein>
    <submittedName>
        <fullName evidence="1">Uncharacterized protein</fullName>
    </submittedName>
</protein>